<dbReference type="GO" id="GO:0044550">
    <property type="term" value="P:secondary metabolite biosynthetic process"/>
    <property type="evidence" value="ECO:0007669"/>
    <property type="project" value="TreeGrafter"/>
</dbReference>
<keyword evidence="2" id="KW-0274">FAD</keyword>
<sequence>MSVWPRTVSVFRKWGFEDSFRGIVTQSPVPDLAWEMRKSDQREGVLFHVWKLAGGLHSFHRAHLLSLLSSLLPPSCYTFSSPLKSYTQSPSSNSVTLHFENAPSQTFDALIAADGLWSPVRTQMYKELSSTGFTSTSTGPSKAGGEGKVDCLPKWTGTTVFRALIPLKNLAEFDPSHRALRAPQMYCGHNKRVLTYPMNRGETINFVLFLSSPSKEGTSYEQHWEWQKESDVSKAYLGGLLEGWEEEVQVLVRMIPDRLGPPGPTRWPLYALNPLPEYTNGRVALLGDAAHATTPHFGFGACSSIEDALTLSTLLLDPRTTSQTLPLALDVYGKVRCEEGRRIIEGSREVGFLYEFSAAGIRRGPDGPDGSSSRSPGSPESPVSPLSSSSSGGQSGGGEGRGEREEGEVDLKRVSELIGIKTRWIGEGDVWGDVEGALRVYGERLATIG</sequence>
<dbReference type="Gene3D" id="3.50.50.60">
    <property type="entry name" value="FAD/NAD(P)-binding domain"/>
    <property type="match status" value="1"/>
</dbReference>
<evidence type="ECO:0000256" key="3">
    <source>
        <dbReference type="ARBA" id="ARBA00023002"/>
    </source>
</evidence>
<evidence type="ECO:0000256" key="1">
    <source>
        <dbReference type="ARBA" id="ARBA00022630"/>
    </source>
</evidence>
<feature type="region of interest" description="Disordered" evidence="4">
    <location>
        <begin position="361"/>
        <end position="409"/>
    </location>
</feature>
<name>A0A164RF98_9AGAM</name>
<dbReference type="PANTHER" id="PTHR46720:SF3">
    <property type="entry name" value="FAD-BINDING DOMAIN-CONTAINING PROTEIN-RELATED"/>
    <property type="match status" value="1"/>
</dbReference>
<dbReference type="InterPro" id="IPR036188">
    <property type="entry name" value="FAD/NAD-bd_sf"/>
</dbReference>
<dbReference type="InterPro" id="IPR002938">
    <property type="entry name" value="FAD-bd"/>
</dbReference>
<dbReference type="AlphaFoldDB" id="A0A164RF98"/>
<dbReference type="InterPro" id="IPR051104">
    <property type="entry name" value="FAD_monoxygenase"/>
</dbReference>
<dbReference type="STRING" id="1314777.A0A164RF98"/>
<accession>A0A164RF98</accession>
<feature type="domain" description="FAD-binding" evidence="5">
    <location>
        <begin position="277"/>
        <end position="336"/>
    </location>
</feature>
<evidence type="ECO:0000256" key="2">
    <source>
        <dbReference type="ARBA" id="ARBA00022827"/>
    </source>
</evidence>
<dbReference type="Proteomes" id="UP000076722">
    <property type="component" value="Unassembled WGS sequence"/>
</dbReference>
<dbReference type="SUPFAM" id="SSF54373">
    <property type="entry name" value="FAD-linked reductases, C-terminal domain"/>
    <property type="match status" value="1"/>
</dbReference>
<evidence type="ECO:0000313" key="6">
    <source>
        <dbReference type="EMBL" id="KZS90500.1"/>
    </source>
</evidence>
<gene>
    <name evidence="6" type="ORF">SISNIDRAFT_457654</name>
</gene>
<dbReference type="PANTHER" id="PTHR46720">
    <property type="entry name" value="HYDROXYLASE, PUTATIVE (AFU_ORTHOLOGUE AFUA_3G01460)-RELATED"/>
    <property type="match status" value="1"/>
</dbReference>
<keyword evidence="7" id="KW-1185">Reference proteome</keyword>
<keyword evidence="3" id="KW-0560">Oxidoreductase</keyword>
<reference evidence="6 7" key="1">
    <citation type="journal article" date="2016" name="Mol. Biol. Evol.">
        <title>Comparative Genomics of Early-Diverging Mushroom-Forming Fungi Provides Insights into the Origins of Lignocellulose Decay Capabilities.</title>
        <authorList>
            <person name="Nagy L.G."/>
            <person name="Riley R."/>
            <person name="Tritt A."/>
            <person name="Adam C."/>
            <person name="Daum C."/>
            <person name="Floudas D."/>
            <person name="Sun H."/>
            <person name="Yadav J.S."/>
            <person name="Pangilinan J."/>
            <person name="Larsson K.H."/>
            <person name="Matsuura K."/>
            <person name="Barry K."/>
            <person name="Labutti K."/>
            <person name="Kuo R."/>
            <person name="Ohm R.A."/>
            <person name="Bhattacharya S.S."/>
            <person name="Shirouzu T."/>
            <person name="Yoshinaga Y."/>
            <person name="Martin F.M."/>
            <person name="Grigoriev I.V."/>
            <person name="Hibbett D.S."/>
        </authorList>
    </citation>
    <scope>NUCLEOTIDE SEQUENCE [LARGE SCALE GENOMIC DNA]</scope>
    <source>
        <strain evidence="6 7">HHB9708</strain>
    </source>
</reference>
<organism evidence="6 7">
    <name type="scientific">Sistotremastrum niveocremeum HHB9708</name>
    <dbReference type="NCBI Taxonomy" id="1314777"/>
    <lineage>
        <taxon>Eukaryota</taxon>
        <taxon>Fungi</taxon>
        <taxon>Dikarya</taxon>
        <taxon>Basidiomycota</taxon>
        <taxon>Agaricomycotina</taxon>
        <taxon>Agaricomycetes</taxon>
        <taxon>Sistotremastrales</taxon>
        <taxon>Sistotremastraceae</taxon>
        <taxon>Sertulicium</taxon>
        <taxon>Sertulicium niveocremeum</taxon>
    </lineage>
</organism>
<dbReference type="EMBL" id="KV419421">
    <property type="protein sequence ID" value="KZS90500.1"/>
    <property type="molecule type" value="Genomic_DNA"/>
</dbReference>
<protein>
    <recommendedName>
        <fullName evidence="5">FAD-binding domain-containing protein</fullName>
    </recommendedName>
</protein>
<dbReference type="Pfam" id="PF01494">
    <property type="entry name" value="FAD_binding_3"/>
    <property type="match status" value="1"/>
</dbReference>
<evidence type="ECO:0000259" key="5">
    <source>
        <dbReference type="Pfam" id="PF01494"/>
    </source>
</evidence>
<dbReference type="GO" id="GO:0071949">
    <property type="term" value="F:FAD binding"/>
    <property type="evidence" value="ECO:0007669"/>
    <property type="project" value="InterPro"/>
</dbReference>
<dbReference type="OrthoDB" id="417877at2759"/>
<dbReference type="SUPFAM" id="SSF51905">
    <property type="entry name" value="FAD/NAD(P)-binding domain"/>
    <property type="match status" value="1"/>
</dbReference>
<keyword evidence="1" id="KW-0285">Flavoprotein</keyword>
<evidence type="ECO:0000256" key="4">
    <source>
        <dbReference type="SAM" id="MobiDB-lite"/>
    </source>
</evidence>
<feature type="compositionally biased region" description="Low complexity" evidence="4">
    <location>
        <begin position="368"/>
        <end position="392"/>
    </location>
</feature>
<feature type="compositionally biased region" description="Basic and acidic residues" evidence="4">
    <location>
        <begin position="400"/>
        <end position="409"/>
    </location>
</feature>
<evidence type="ECO:0000313" key="7">
    <source>
        <dbReference type="Proteomes" id="UP000076722"/>
    </source>
</evidence>
<proteinExistence type="predicted"/>
<dbReference type="GO" id="GO:0016491">
    <property type="term" value="F:oxidoreductase activity"/>
    <property type="evidence" value="ECO:0007669"/>
    <property type="project" value="UniProtKB-KW"/>
</dbReference>